<dbReference type="EMBL" id="JAKUCV010004007">
    <property type="protein sequence ID" value="KAJ4836855.1"/>
    <property type="molecule type" value="Genomic_DNA"/>
</dbReference>
<feature type="chain" id="PRO_5040344718" description="Cupin type-1 domain-containing protein" evidence="1">
    <location>
        <begin position="27"/>
        <end position="162"/>
    </location>
</feature>
<organism evidence="2 3">
    <name type="scientific">Turnera subulata</name>
    <dbReference type="NCBI Taxonomy" id="218843"/>
    <lineage>
        <taxon>Eukaryota</taxon>
        <taxon>Viridiplantae</taxon>
        <taxon>Streptophyta</taxon>
        <taxon>Embryophyta</taxon>
        <taxon>Tracheophyta</taxon>
        <taxon>Spermatophyta</taxon>
        <taxon>Magnoliopsida</taxon>
        <taxon>eudicotyledons</taxon>
        <taxon>Gunneridae</taxon>
        <taxon>Pentapetalae</taxon>
        <taxon>rosids</taxon>
        <taxon>fabids</taxon>
        <taxon>Malpighiales</taxon>
        <taxon>Passifloraceae</taxon>
        <taxon>Turnera</taxon>
    </lineage>
</organism>
<evidence type="ECO:0000313" key="2">
    <source>
        <dbReference type="EMBL" id="KAJ4836855.1"/>
    </source>
</evidence>
<dbReference type="InterPro" id="IPR011051">
    <property type="entry name" value="RmlC_Cupin_sf"/>
</dbReference>
<feature type="signal peptide" evidence="1">
    <location>
        <begin position="1"/>
        <end position="26"/>
    </location>
</feature>
<evidence type="ECO:0008006" key="4">
    <source>
        <dbReference type="Google" id="ProtNLM"/>
    </source>
</evidence>
<dbReference type="SUPFAM" id="SSF51182">
    <property type="entry name" value="RmlC-like cupins"/>
    <property type="match status" value="1"/>
</dbReference>
<dbReference type="Gene3D" id="2.60.120.10">
    <property type="entry name" value="Jelly Rolls"/>
    <property type="match status" value="1"/>
</dbReference>
<evidence type="ECO:0000313" key="3">
    <source>
        <dbReference type="Proteomes" id="UP001141552"/>
    </source>
</evidence>
<dbReference type="AlphaFoldDB" id="A0A9Q0FUI3"/>
<reference evidence="2" key="2">
    <citation type="journal article" date="2023" name="Plants (Basel)">
        <title>Annotation of the Turnera subulata (Passifloraceae) Draft Genome Reveals the S-Locus Evolved after the Divergence of Turneroideae from Passifloroideae in a Stepwise Manner.</title>
        <authorList>
            <person name="Henning P.M."/>
            <person name="Roalson E.H."/>
            <person name="Mir W."/>
            <person name="McCubbin A.G."/>
            <person name="Shore J.S."/>
        </authorList>
    </citation>
    <scope>NUCLEOTIDE SEQUENCE</scope>
    <source>
        <strain evidence="2">F60SS</strain>
    </source>
</reference>
<proteinExistence type="predicted"/>
<reference evidence="2" key="1">
    <citation type="submission" date="2022-02" db="EMBL/GenBank/DDBJ databases">
        <authorList>
            <person name="Henning P.M."/>
            <person name="McCubbin A.G."/>
            <person name="Shore J.S."/>
        </authorList>
    </citation>
    <scope>NUCLEOTIDE SEQUENCE</scope>
    <source>
        <strain evidence="2">F60SS</strain>
        <tissue evidence="2">Leaves</tissue>
    </source>
</reference>
<keyword evidence="1" id="KW-0732">Signal</keyword>
<dbReference type="Proteomes" id="UP001141552">
    <property type="component" value="Unassembled WGS sequence"/>
</dbReference>
<evidence type="ECO:0000256" key="1">
    <source>
        <dbReference type="SAM" id="SignalP"/>
    </source>
</evidence>
<name>A0A9Q0FUI3_9ROSI</name>
<comment type="caution">
    <text evidence="2">The sequence shown here is derived from an EMBL/GenBank/DDBJ whole genome shotgun (WGS) entry which is preliminary data.</text>
</comment>
<keyword evidence="3" id="KW-1185">Reference proteome</keyword>
<sequence length="162" mass="17805">MELNDMNFLSLLLIVLALTTTKMAEASDPDILSDFIVPPYSNYNSIDGNFFTYQGAMNPPHSSICRAVVPRCWILGFGVCRHQECALYPETANWRHVHLPKGLVHYHYNSNNEAAAAVSAFGSASAIVSVPKTVFGTGIDDGILAQAFKSMWLQLRRISPAS</sequence>
<protein>
    <recommendedName>
        <fullName evidence="4">Cupin type-1 domain-containing protein</fullName>
    </recommendedName>
</protein>
<gene>
    <name evidence="2" type="ORF">Tsubulata_030733</name>
</gene>
<dbReference type="InterPro" id="IPR014710">
    <property type="entry name" value="RmlC-like_jellyroll"/>
</dbReference>
<accession>A0A9Q0FUI3</accession>